<keyword evidence="2" id="KW-1185">Reference proteome</keyword>
<dbReference type="Proteomes" id="UP000019141">
    <property type="component" value="Unassembled WGS sequence"/>
</dbReference>
<protein>
    <submittedName>
        <fullName evidence="1">Uncharacterized protein</fullName>
    </submittedName>
</protein>
<proteinExistence type="predicted"/>
<reference evidence="1 2" key="1">
    <citation type="journal article" date="2014" name="Nature">
        <title>An environmental bacterial taxon with a large and distinct metabolic repertoire.</title>
        <authorList>
            <person name="Wilson M.C."/>
            <person name="Mori T."/>
            <person name="Ruckert C."/>
            <person name="Uria A.R."/>
            <person name="Helf M.J."/>
            <person name="Takada K."/>
            <person name="Gernert C."/>
            <person name="Steffens U.A."/>
            <person name="Heycke N."/>
            <person name="Schmitt S."/>
            <person name="Rinke C."/>
            <person name="Helfrich E.J."/>
            <person name="Brachmann A.O."/>
            <person name="Gurgui C."/>
            <person name="Wakimoto T."/>
            <person name="Kracht M."/>
            <person name="Crusemann M."/>
            <person name="Hentschel U."/>
            <person name="Abe I."/>
            <person name="Matsunaga S."/>
            <person name="Kalinowski J."/>
            <person name="Takeyama H."/>
            <person name="Piel J."/>
        </authorList>
    </citation>
    <scope>NUCLEOTIDE SEQUENCE [LARGE SCALE GENOMIC DNA]</scope>
    <source>
        <strain evidence="2">TSY1</strain>
    </source>
</reference>
<accession>W4LE44</accession>
<organism evidence="1 2">
    <name type="scientific">Entotheonella factor</name>
    <dbReference type="NCBI Taxonomy" id="1429438"/>
    <lineage>
        <taxon>Bacteria</taxon>
        <taxon>Pseudomonadati</taxon>
        <taxon>Nitrospinota/Tectimicrobiota group</taxon>
        <taxon>Candidatus Tectimicrobiota</taxon>
        <taxon>Candidatus Entotheonellia</taxon>
        <taxon>Candidatus Entotheonellales</taxon>
        <taxon>Candidatus Entotheonellaceae</taxon>
        <taxon>Candidatus Entotheonella</taxon>
    </lineage>
</organism>
<dbReference type="AlphaFoldDB" id="W4LE44"/>
<sequence length="84" mass="9339">MDAPFNLADLMKNATDDGISIEALRAVLRPDGRNQTLMLRVELEDQNRNKRFTRVPFDSSGTAPITIDLPLSDLRGRVTLPLSS</sequence>
<evidence type="ECO:0000313" key="2">
    <source>
        <dbReference type="Proteomes" id="UP000019141"/>
    </source>
</evidence>
<comment type="caution">
    <text evidence="1">The sequence shown here is derived from an EMBL/GenBank/DDBJ whole genome shotgun (WGS) entry which is preliminary data.</text>
</comment>
<dbReference type="HOGENOM" id="CLU_2521419_0_0_7"/>
<dbReference type="EMBL" id="AZHW01000812">
    <property type="protein sequence ID" value="ETW96257.1"/>
    <property type="molecule type" value="Genomic_DNA"/>
</dbReference>
<name>W4LE44_ENTF1</name>
<gene>
    <name evidence="1" type="ORF">ETSY1_27345</name>
</gene>
<evidence type="ECO:0000313" key="1">
    <source>
        <dbReference type="EMBL" id="ETW96257.1"/>
    </source>
</evidence>